<keyword evidence="3" id="KW-0819">tRNA processing</keyword>
<evidence type="ECO:0000256" key="1">
    <source>
        <dbReference type="ARBA" id="ARBA00004123"/>
    </source>
</evidence>
<reference evidence="8" key="1">
    <citation type="submission" date="2025-04" db="UniProtKB">
        <authorList>
            <consortium name="RefSeq"/>
        </authorList>
    </citation>
    <scope>IDENTIFICATION</scope>
    <source>
        <tissue evidence="8">Whole insect</tissue>
    </source>
</reference>
<accession>A0A6P7FAP5</accession>
<dbReference type="GO" id="GO:0002949">
    <property type="term" value="P:tRNA threonylcarbamoyladenosine modification"/>
    <property type="evidence" value="ECO:0007669"/>
    <property type="project" value="TreeGrafter"/>
</dbReference>
<dbReference type="GO" id="GO:0005829">
    <property type="term" value="C:cytosol"/>
    <property type="evidence" value="ECO:0007669"/>
    <property type="project" value="TreeGrafter"/>
</dbReference>
<dbReference type="GO" id="GO:0005634">
    <property type="term" value="C:nucleus"/>
    <property type="evidence" value="ECO:0007669"/>
    <property type="project" value="UniProtKB-SubCell"/>
</dbReference>
<sequence>MEIDPETQQKVYMKLYTHIKNAPQLREKLVKGDLKCTIVKPSLICDAFQVLAAVNKAFTSEILNRNCYVEVLYCLGNSKNNSSNLVTFGFTDNCTSGLVVTVSKGDNDEDIYKHIEGDEVSLDRLSEFTDEQLIRKTYKIGDKEASVTPMLDSVVSRIATKDFL</sequence>
<dbReference type="EnsemblMetazoa" id="XM_028276061.2">
    <property type="protein sequence ID" value="XP_028131862.1"/>
    <property type="gene ID" value="LOC114327437"/>
</dbReference>
<dbReference type="InterPro" id="IPR036504">
    <property type="entry name" value="CGI121/TPRKB_sf"/>
</dbReference>
<gene>
    <name evidence="8" type="primary">LOC114327437</name>
</gene>
<evidence type="ECO:0000313" key="8">
    <source>
        <dbReference type="RefSeq" id="XP_028131862.1"/>
    </source>
</evidence>
<keyword evidence="4 5" id="KW-0539">Nucleus</keyword>
<dbReference type="Gene3D" id="3.30.2380.10">
    <property type="entry name" value="CGI121/TPRKB"/>
    <property type="match status" value="1"/>
</dbReference>
<evidence type="ECO:0000256" key="2">
    <source>
        <dbReference type="ARBA" id="ARBA00005546"/>
    </source>
</evidence>
<dbReference type="Pfam" id="PF08617">
    <property type="entry name" value="CGI-121"/>
    <property type="match status" value="1"/>
</dbReference>
<dbReference type="SUPFAM" id="SSF143870">
    <property type="entry name" value="PF0523-like"/>
    <property type="match status" value="1"/>
</dbReference>
<dbReference type="GO" id="GO:0000408">
    <property type="term" value="C:EKC/KEOPS complex"/>
    <property type="evidence" value="ECO:0007669"/>
    <property type="project" value="TreeGrafter"/>
</dbReference>
<evidence type="ECO:0000313" key="6">
    <source>
        <dbReference type="EnsemblMetazoa" id="XP_028131862.1"/>
    </source>
</evidence>
<evidence type="ECO:0000256" key="5">
    <source>
        <dbReference type="RuleBase" id="RU004398"/>
    </source>
</evidence>
<comment type="subcellular location">
    <subcellularLocation>
        <location evidence="1">Nucleus</location>
    </subcellularLocation>
</comment>
<keyword evidence="7" id="KW-1185">Reference proteome</keyword>
<dbReference type="OrthoDB" id="329139at2759"/>
<dbReference type="InParanoid" id="A0A6P7FAP5"/>
<reference evidence="6" key="2">
    <citation type="submission" date="2025-05" db="UniProtKB">
        <authorList>
            <consortium name="EnsemblMetazoa"/>
        </authorList>
    </citation>
    <scope>IDENTIFICATION</scope>
</reference>
<dbReference type="GeneID" id="114327437"/>
<proteinExistence type="inferred from homology"/>
<dbReference type="RefSeq" id="XP_028131862.1">
    <property type="nucleotide sequence ID" value="XM_028276061.1"/>
</dbReference>
<evidence type="ECO:0000313" key="7">
    <source>
        <dbReference type="Proteomes" id="UP001652700"/>
    </source>
</evidence>
<dbReference type="PANTHER" id="PTHR15840">
    <property type="entry name" value="CGI-121 FAMILY MEMBER"/>
    <property type="match status" value="1"/>
</dbReference>
<evidence type="ECO:0000256" key="3">
    <source>
        <dbReference type="ARBA" id="ARBA00022694"/>
    </source>
</evidence>
<dbReference type="AlphaFoldDB" id="A0A6P7FAP5"/>
<comment type="similarity">
    <text evidence="2 5">Belongs to the CGI121/TPRKB family.</text>
</comment>
<dbReference type="Proteomes" id="UP001652700">
    <property type="component" value="Unplaced"/>
</dbReference>
<protein>
    <submittedName>
        <fullName evidence="8">EKC/KEOPS complex subunit TPRKB-like</fullName>
    </submittedName>
</protein>
<name>A0A6P7FAP5_DIAVI</name>
<organism evidence="8">
    <name type="scientific">Diabrotica virgifera virgifera</name>
    <name type="common">western corn rootworm</name>
    <dbReference type="NCBI Taxonomy" id="50390"/>
    <lineage>
        <taxon>Eukaryota</taxon>
        <taxon>Metazoa</taxon>
        <taxon>Ecdysozoa</taxon>
        <taxon>Arthropoda</taxon>
        <taxon>Hexapoda</taxon>
        <taxon>Insecta</taxon>
        <taxon>Pterygota</taxon>
        <taxon>Neoptera</taxon>
        <taxon>Endopterygota</taxon>
        <taxon>Coleoptera</taxon>
        <taxon>Polyphaga</taxon>
        <taxon>Cucujiformia</taxon>
        <taxon>Chrysomeloidea</taxon>
        <taxon>Chrysomelidae</taxon>
        <taxon>Galerucinae</taxon>
        <taxon>Diabroticina</taxon>
        <taxon>Diabroticites</taxon>
        <taxon>Diabrotica</taxon>
    </lineage>
</organism>
<dbReference type="InterPro" id="IPR013926">
    <property type="entry name" value="CGI121/TPRKB"/>
</dbReference>
<evidence type="ECO:0000256" key="4">
    <source>
        <dbReference type="ARBA" id="ARBA00023242"/>
    </source>
</evidence>
<dbReference type="PANTHER" id="PTHR15840:SF10">
    <property type="entry name" value="EKC_KEOPS COMPLEX SUBUNIT TPRKB"/>
    <property type="match status" value="1"/>
</dbReference>
<dbReference type="KEGG" id="dvv:114327437"/>